<dbReference type="EMBL" id="CAADHO010000002">
    <property type="protein sequence ID" value="VFQ43397.1"/>
    <property type="molecule type" value="Genomic_DNA"/>
</dbReference>
<dbReference type="Gene3D" id="3.40.710.10">
    <property type="entry name" value="DD-peptidase/beta-lactamase superfamily"/>
    <property type="match status" value="1"/>
</dbReference>
<dbReference type="InterPro" id="IPR050789">
    <property type="entry name" value="Diverse_Enzym_Activities"/>
</dbReference>
<evidence type="ECO:0000313" key="4">
    <source>
        <dbReference type="Proteomes" id="UP000507962"/>
    </source>
</evidence>
<dbReference type="GO" id="GO:0016787">
    <property type="term" value="F:hydrolase activity"/>
    <property type="evidence" value="ECO:0007669"/>
    <property type="project" value="UniProtKB-KW"/>
</dbReference>
<organism evidence="3 4">
    <name type="scientific">Desulfoluna butyratoxydans</name>
    <dbReference type="NCBI Taxonomy" id="231438"/>
    <lineage>
        <taxon>Bacteria</taxon>
        <taxon>Pseudomonadati</taxon>
        <taxon>Thermodesulfobacteriota</taxon>
        <taxon>Desulfobacteria</taxon>
        <taxon>Desulfobacterales</taxon>
        <taxon>Desulfolunaceae</taxon>
        <taxon>Desulfoluna</taxon>
    </lineage>
</organism>
<feature type="domain" description="Beta-lactamase-related" evidence="2">
    <location>
        <begin position="3"/>
        <end position="329"/>
    </location>
</feature>
<name>A0A4U8YJ54_9BACT</name>
<dbReference type="Proteomes" id="UP000507962">
    <property type="component" value="Unassembled WGS sequence"/>
</dbReference>
<evidence type="ECO:0000259" key="2">
    <source>
        <dbReference type="Pfam" id="PF00144"/>
    </source>
</evidence>
<evidence type="ECO:0000256" key="1">
    <source>
        <dbReference type="ARBA" id="ARBA00022801"/>
    </source>
</evidence>
<dbReference type="PANTHER" id="PTHR43283">
    <property type="entry name" value="BETA-LACTAMASE-RELATED"/>
    <property type="match status" value="1"/>
</dbReference>
<accession>A0A4U8YJ54</accession>
<reference evidence="3 4" key="1">
    <citation type="submission" date="2019-03" db="EMBL/GenBank/DDBJ databases">
        <authorList>
            <person name="Nijsse B."/>
        </authorList>
    </citation>
    <scope>NUCLEOTIDE SEQUENCE [LARGE SCALE GENOMIC DNA]</scope>
    <source>
        <strain evidence="3">Desulfoluna butyratoxydans MSL71</strain>
    </source>
</reference>
<dbReference type="PANTHER" id="PTHR43283:SF11">
    <property type="entry name" value="BETA-LACTAMASE-RELATED DOMAIN-CONTAINING PROTEIN"/>
    <property type="match status" value="1"/>
</dbReference>
<dbReference type="InterPro" id="IPR001466">
    <property type="entry name" value="Beta-lactam-related"/>
</dbReference>
<dbReference type="AlphaFoldDB" id="A0A4U8YJ54"/>
<keyword evidence="4" id="KW-1185">Reference proteome</keyword>
<proteinExistence type="predicted"/>
<dbReference type="SUPFAM" id="SSF56601">
    <property type="entry name" value="beta-lactamase/transpeptidase-like"/>
    <property type="match status" value="1"/>
</dbReference>
<keyword evidence="1" id="KW-0378">Hydrolase</keyword>
<dbReference type="Pfam" id="PF00144">
    <property type="entry name" value="Beta-lactamase"/>
    <property type="match status" value="1"/>
</dbReference>
<gene>
    <name evidence="3" type="ORF">MSL71_10250</name>
</gene>
<evidence type="ECO:0000313" key="3">
    <source>
        <dbReference type="EMBL" id="VFQ43397.1"/>
    </source>
</evidence>
<protein>
    <submittedName>
        <fullName evidence="3">Beta-lactamase-related</fullName>
    </submittedName>
</protein>
<dbReference type="InterPro" id="IPR012338">
    <property type="entry name" value="Beta-lactam/transpept-like"/>
</dbReference>
<sequence length="364" mass="38912">MQKMADGVASRVFPGGQLLVMVDGEVVAEPCAGTLWTGGPEVTPDTLFDLASLTKPLAGATLAMALVAEGLLEIEAPVSRYLPWFTGGGRESVTLRHLLDHSSGLPAWMPLYETLVTMPVAERAKGLRALLQGCSLEAPAGERVCYSDIGFMVLREVVEAVAGTDVRHLFEAKVRGPLGLRDVMYAPDLPEGRAVAATEACPWRHKTLCGEVHDDNAWAMGGAALHAGLFGTSREVGRLVWHLASHHRDGVAGSPFSRDVVTAFFRESRGRGRGLGFDLPSARGSASGRYFSTGSVGHLGFTGTSFWVDPTRGVVVVLLTNRVHPSRENTAIRVFRPEVHDIVMEMVCRGAFATGAPHCSGPAF</sequence>